<feature type="domain" description="tRNA synthetases class I (E and Q) anti-codon binding" evidence="11">
    <location>
        <begin position="453"/>
        <end position="529"/>
    </location>
</feature>
<dbReference type="Pfam" id="PF03950">
    <property type="entry name" value="tRNA-synt_1c_C"/>
    <property type="match status" value="1"/>
</dbReference>
<dbReference type="EC" id="6.1.1.18" evidence="7"/>
<dbReference type="Pfam" id="PF20974">
    <property type="entry name" value="tRNA-synt_1c_C2"/>
    <property type="match status" value="1"/>
</dbReference>
<keyword evidence="2 8" id="KW-0436">Ligase</keyword>
<evidence type="ECO:0000313" key="13">
    <source>
        <dbReference type="EMBL" id="RGE66969.1"/>
    </source>
</evidence>
<dbReference type="InterPro" id="IPR020056">
    <property type="entry name" value="Rbsml_bL25/Gln-tRNA_synth_N"/>
</dbReference>
<evidence type="ECO:0000256" key="6">
    <source>
        <dbReference type="ARBA" id="ARBA00023146"/>
    </source>
</evidence>
<comment type="similarity">
    <text evidence="8">Belongs to the class-I aminoacyl-tRNA synthetase family.</text>
</comment>
<dbReference type="GO" id="GO:0006425">
    <property type="term" value="P:glutaminyl-tRNA aminoacylation"/>
    <property type="evidence" value="ECO:0007669"/>
    <property type="project" value="UniProtKB-UniRule"/>
</dbReference>
<dbReference type="PRINTS" id="PR00987">
    <property type="entry name" value="TRNASYNTHGLU"/>
</dbReference>
<keyword evidence="5 8" id="KW-0648">Protein biosynthesis</keyword>
<dbReference type="SUPFAM" id="SSF50715">
    <property type="entry name" value="Ribosomal protein L25-like"/>
    <property type="match status" value="1"/>
</dbReference>
<sequence>MMEIAPNFLTDIIDEDIENGLKERIHTRFPPEPNGYLHIGSAKAIFINYFIAKKYNGLFNLRYDDTNPVKEDTEFVESIEEDLRWLGANPDAIFYGSDYFDQCYEYAVKLIRDGKAYVCDLTPDEMREYRGTLTQPGRESPYRGRTPEENLDLFERMKNGEFPDGSRTLRAKIDMASPNLNLRDPAIYRIVRAHHHRQGDKWCIYPLYDFAHPIQDAIEGITHSMCSLEFENHRPLYEWVVDNIGFDPKPKQREFARLNITNTVMSKRYLRELVETKRVDGWDDPRMPTLCGLRRRGYTPSAIFSFVQRAGIAKTNSLVDERLLEYCIREELNANAPRRMAVTEPVRLIIDNYPEGKVEYFEIANNPVDPEAGARKVAFSRELYIERTDFAEVPPPKFQRLKPDGEVRLMGAYIVRCVQVVKNEAGDIVELHCMADLETGNGMPADGRKVRGTIHWVSAAHAVDADVMLYDNLFTLEDVNAVPEGTNYLDYLNPDSLRALKGCKLEASLAGVKPGDRFQFVRMGYFCKDSHNAHTFNRIVTLKDSFKL</sequence>
<dbReference type="FunFam" id="3.40.50.620:FF:000037">
    <property type="entry name" value="Glutamine--tRNA ligase cytoplasmic"/>
    <property type="match status" value="1"/>
</dbReference>
<keyword evidence="6 8" id="KW-0030">Aminoacyl-tRNA synthetase</keyword>
<dbReference type="FunFam" id="3.90.800.10:FF:000001">
    <property type="entry name" value="Glutamine--tRNA ligase"/>
    <property type="match status" value="1"/>
</dbReference>
<evidence type="ECO:0000259" key="9">
    <source>
        <dbReference type="Pfam" id="PF00749"/>
    </source>
</evidence>
<evidence type="ECO:0000256" key="7">
    <source>
        <dbReference type="NCBIfam" id="TIGR00440"/>
    </source>
</evidence>
<dbReference type="Gene3D" id="3.40.50.620">
    <property type="entry name" value="HUPs"/>
    <property type="match status" value="1"/>
</dbReference>
<gene>
    <name evidence="12" type="primary">glnS</name>
    <name evidence="13" type="ORF">DXC40_12095</name>
    <name evidence="12" type="ORF">ERS852551_01968</name>
</gene>
<dbReference type="FunFam" id="1.10.1160.10:FF:000001">
    <property type="entry name" value="Glutamine--tRNA ligase"/>
    <property type="match status" value="1"/>
</dbReference>
<reference evidence="13 15" key="2">
    <citation type="submission" date="2018-08" db="EMBL/GenBank/DDBJ databases">
        <title>A genome reference for cultivated species of the human gut microbiota.</title>
        <authorList>
            <person name="Zou Y."/>
            <person name="Xue W."/>
            <person name="Luo G."/>
        </authorList>
    </citation>
    <scope>NUCLEOTIDE SEQUENCE [LARGE SCALE GENOMIC DNA]</scope>
    <source>
        <strain evidence="13 15">TF05-12AC</strain>
    </source>
</reference>
<feature type="domain" description="Glutamyl/glutaminyl-tRNA synthetase class Ib anti-codon binding" evidence="10">
    <location>
        <begin position="336"/>
        <end position="434"/>
    </location>
</feature>
<evidence type="ECO:0000313" key="12">
    <source>
        <dbReference type="EMBL" id="CUP79263.1"/>
    </source>
</evidence>
<dbReference type="EMBL" id="CZBE01000012">
    <property type="protein sequence ID" value="CUP79263.1"/>
    <property type="molecule type" value="Genomic_DNA"/>
</dbReference>
<dbReference type="Pfam" id="PF00749">
    <property type="entry name" value="tRNA-synt_1c"/>
    <property type="match status" value="1"/>
</dbReference>
<evidence type="ECO:0000256" key="2">
    <source>
        <dbReference type="ARBA" id="ARBA00022598"/>
    </source>
</evidence>
<organism evidence="12 14">
    <name type="scientific">Anaerotruncus colihominis</name>
    <dbReference type="NCBI Taxonomy" id="169435"/>
    <lineage>
        <taxon>Bacteria</taxon>
        <taxon>Bacillati</taxon>
        <taxon>Bacillota</taxon>
        <taxon>Clostridia</taxon>
        <taxon>Eubacteriales</taxon>
        <taxon>Oscillospiraceae</taxon>
        <taxon>Anaerotruncus</taxon>
    </lineage>
</organism>
<keyword evidence="4 8" id="KW-0067">ATP-binding</keyword>
<dbReference type="GO" id="GO:0005829">
    <property type="term" value="C:cytosol"/>
    <property type="evidence" value="ECO:0007669"/>
    <property type="project" value="TreeGrafter"/>
</dbReference>
<protein>
    <recommendedName>
        <fullName evidence="7">Glutamine--tRNA ligase</fullName>
        <ecNumber evidence="7">6.1.1.18</ecNumber>
    </recommendedName>
</protein>
<evidence type="ECO:0000256" key="4">
    <source>
        <dbReference type="ARBA" id="ARBA00022840"/>
    </source>
</evidence>
<dbReference type="NCBIfam" id="TIGR00440">
    <property type="entry name" value="glnS"/>
    <property type="match status" value="1"/>
</dbReference>
<dbReference type="InterPro" id="IPR020061">
    <property type="entry name" value="Glu_tRNA_lig_a-bdl"/>
</dbReference>
<dbReference type="PANTHER" id="PTHR43097">
    <property type="entry name" value="GLUTAMINE-TRNA LIGASE"/>
    <property type="match status" value="1"/>
</dbReference>
<dbReference type="Proteomes" id="UP000260828">
    <property type="component" value="Unassembled WGS sequence"/>
</dbReference>
<dbReference type="NCBIfam" id="NF011291">
    <property type="entry name" value="PRK14703.1"/>
    <property type="match status" value="1"/>
</dbReference>
<keyword evidence="3 8" id="KW-0547">Nucleotide-binding</keyword>
<dbReference type="GO" id="GO:0004819">
    <property type="term" value="F:glutamine-tRNA ligase activity"/>
    <property type="evidence" value="ECO:0007669"/>
    <property type="project" value="UniProtKB-UniRule"/>
</dbReference>
<dbReference type="Gene3D" id="3.90.800.10">
    <property type="entry name" value="Glutamyl-tRNA Synthetase, Domain 3"/>
    <property type="match status" value="1"/>
</dbReference>
<dbReference type="SUPFAM" id="SSF52374">
    <property type="entry name" value="Nucleotidylyl transferase"/>
    <property type="match status" value="1"/>
</dbReference>
<proteinExistence type="inferred from homology"/>
<dbReference type="Proteomes" id="UP000095765">
    <property type="component" value="Unassembled WGS sequence"/>
</dbReference>
<dbReference type="InterPro" id="IPR014729">
    <property type="entry name" value="Rossmann-like_a/b/a_fold"/>
</dbReference>
<evidence type="ECO:0000259" key="11">
    <source>
        <dbReference type="Pfam" id="PF20974"/>
    </source>
</evidence>
<evidence type="ECO:0000313" key="14">
    <source>
        <dbReference type="Proteomes" id="UP000095765"/>
    </source>
</evidence>
<dbReference type="InterPro" id="IPR020059">
    <property type="entry name" value="Glu/Gln-tRNA-synth_Ib_codon-bd"/>
</dbReference>
<dbReference type="PANTHER" id="PTHR43097:SF5">
    <property type="entry name" value="GLUTAMATE--TRNA LIGASE"/>
    <property type="match status" value="1"/>
</dbReference>
<dbReference type="OrthoDB" id="9801560at2"/>
<dbReference type="Gene3D" id="2.40.240.10">
    <property type="entry name" value="Ribosomal Protein L25, Chain P"/>
    <property type="match status" value="2"/>
</dbReference>
<dbReference type="InterPro" id="IPR011035">
    <property type="entry name" value="Ribosomal_bL25/Gln-tRNA_synth"/>
</dbReference>
<dbReference type="InterPro" id="IPR020058">
    <property type="entry name" value="Glu/Gln-tRNA-synth_Ib_cat-dom"/>
</dbReference>
<dbReference type="AlphaFoldDB" id="A0A174R184"/>
<dbReference type="EMBL" id="QVME01000006">
    <property type="protein sequence ID" value="RGE66969.1"/>
    <property type="molecule type" value="Genomic_DNA"/>
</dbReference>
<dbReference type="GO" id="GO:0005524">
    <property type="term" value="F:ATP binding"/>
    <property type="evidence" value="ECO:0007669"/>
    <property type="project" value="UniProtKB-KW"/>
</dbReference>
<keyword evidence="1" id="KW-0963">Cytoplasm</keyword>
<accession>A0A174R184</accession>
<evidence type="ECO:0000259" key="10">
    <source>
        <dbReference type="Pfam" id="PF03950"/>
    </source>
</evidence>
<name>A0A174R184_9FIRM</name>
<evidence type="ECO:0000256" key="5">
    <source>
        <dbReference type="ARBA" id="ARBA00022917"/>
    </source>
</evidence>
<dbReference type="InterPro" id="IPR049437">
    <property type="entry name" value="tRNA-synt_1c_C2"/>
</dbReference>
<feature type="domain" description="Glutamyl/glutaminyl-tRNA synthetase class Ib catalytic" evidence="9">
    <location>
        <begin position="25"/>
        <end position="333"/>
    </location>
</feature>
<evidence type="ECO:0000256" key="3">
    <source>
        <dbReference type="ARBA" id="ARBA00022741"/>
    </source>
</evidence>
<dbReference type="InterPro" id="IPR000924">
    <property type="entry name" value="Glu/Gln-tRNA-synth"/>
</dbReference>
<evidence type="ECO:0000313" key="15">
    <source>
        <dbReference type="Proteomes" id="UP000260828"/>
    </source>
</evidence>
<evidence type="ECO:0000256" key="1">
    <source>
        <dbReference type="ARBA" id="ARBA00022490"/>
    </source>
</evidence>
<dbReference type="RefSeq" id="WP_055245217.1">
    <property type="nucleotide sequence ID" value="NZ_CABIWA010000014.1"/>
</dbReference>
<evidence type="ECO:0000256" key="8">
    <source>
        <dbReference type="RuleBase" id="RU363037"/>
    </source>
</evidence>
<dbReference type="InterPro" id="IPR050132">
    <property type="entry name" value="Gln/Glu-tRNA_Ligase"/>
</dbReference>
<reference evidence="12 14" key="1">
    <citation type="submission" date="2015-09" db="EMBL/GenBank/DDBJ databases">
        <authorList>
            <consortium name="Pathogen Informatics"/>
        </authorList>
    </citation>
    <scope>NUCLEOTIDE SEQUENCE [LARGE SCALE GENOMIC DNA]</scope>
    <source>
        <strain evidence="12 14">2789STDY5834939</strain>
    </source>
</reference>
<dbReference type="Gene3D" id="1.10.1160.10">
    <property type="entry name" value="Glutamyl-trna Synthetase, Domain 2"/>
    <property type="match status" value="1"/>
</dbReference>
<dbReference type="InterPro" id="IPR004514">
    <property type="entry name" value="Gln-tRNA-synth"/>
</dbReference>